<evidence type="ECO:0000313" key="2">
    <source>
        <dbReference type="EMBL" id="EAY29279.1"/>
    </source>
</evidence>
<keyword evidence="1" id="KW-0175">Coiled coil</keyword>
<dbReference type="NCBIfam" id="TIGR02646">
    <property type="entry name" value="retron system putative HNH endonuclease"/>
    <property type="match status" value="1"/>
</dbReference>
<evidence type="ECO:0000313" key="3">
    <source>
        <dbReference type="Proteomes" id="UP000004095"/>
    </source>
</evidence>
<dbReference type="InterPro" id="IPR013467">
    <property type="entry name" value="HNH78-like"/>
</dbReference>
<dbReference type="RefSeq" id="WP_002696232.1">
    <property type="nucleotide sequence ID" value="NZ_AAWS01000011.1"/>
</dbReference>
<comment type="caution">
    <text evidence="2">The sequence shown here is derived from an EMBL/GenBank/DDBJ whole genome shotgun (WGS) entry which is preliminary data.</text>
</comment>
<proteinExistence type="predicted"/>
<gene>
    <name evidence="2" type="ORF">M23134_01333</name>
</gene>
<dbReference type="EMBL" id="AAWS01000011">
    <property type="protein sequence ID" value="EAY29279.1"/>
    <property type="molecule type" value="Genomic_DNA"/>
</dbReference>
<reference evidence="2 3" key="1">
    <citation type="submission" date="2007-01" db="EMBL/GenBank/DDBJ databases">
        <authorList>
            <person name="Haygood M."/>
            <person name="Podell S."/>
            <person name="Anderson C."/>
            <person name="Hopkinson B."/>
            <person name="Roe K."/>
            <person name="Barbeau K."/>
            <person name="Gaasterland T."/>
            <person name="Ferriera S."/>
            <person name="Johnson J."/>
            <person name="Kravitz S."/>
            <person name="Beeson K."/>
            <person name="Sutton G."/>
            <person name="Rogers Y.-H."/>
            <person name="Friedman R."/>
            <person name="Frazier M."/>
            <person name="Venter J.C."/>
        </authorList>
    </citation>
    <scope>NUCLEOTIDE SEQUENCE [LARGE SCALE GENOMIC DNA]</scope>
    <source>
        <strain evidence="2 3">ATCC 23134</strain>
    </source>
</reference>
<evidence type="ECO:0008006" key="4">
    <source>
        <dbReference type="Google" id="ProtNLM"/>
    </source>
</evidence>
<name>A1ZJH6_MICM2</name>
<sequence>MRYIQKGPEPESLTNFKGLKHKNWKPSYDVLPDEVIKDIINSLLYYQGGLCCYCQVEINQQTSRLVHFHSQQYFKKEELNYENLFLSCSTSEGMPPQYQHCAAHKDEAIIPKFMDDTRCNAYFKYNTLGEVVPINAYGLRTIKQIQLNMNKLSPSEKTVLNTIEVLNLNASKLKEQRKAIITELAKVLRKVKDKEKIKHAMTVYQKRDKNGRYPRFAGVVLSYLSSL</sequence>
<accession>A1ZJH6</accession>
<organism evidence="2 3">
    <name type="scientific">Microscilla marina ATCC 23134</name>
    <dbReference type="NCBI Taxonomy" id="313606"/>
    <lineage>
        <taxon>Bacteria</taxon>
        <taxon>Pseudomonadati</taxon>
        <taxon>Bacteroidota</taxon>
        <taxon>Cytophagia</taxon>
        <taxon>Cytophagales</taxon>
        <taxon>Microscillaceae</taxon>
        <taxon>Microscilla</taxon>
    </lineage>
</organism>
<dbReference type="OrthoDB" id="9805802at2"/>
<dbReference type="Proteomes" id="UP000004095">
    <property type="component" value="Unassembled WGS sequence"/>
</dbReference>
<feature type="coiled-coil region" evidence="1">
    <location>
        <begin position="163"/>
        <end position="190"/>
    </location>
</feature>
<keyword evidence="3" id="KW-1185">Reference proteome</keyword>
<dbReference type="eggNOG" id="COG1403">
    <property type="taxonomic scope" value="Bacteria"/>
</dbReference>
<dbReference type="AlphaFoldDB" id="A1ZJH6"/>
<evidence type="ECO:0000256" key="1">
    <source>
        <dbReference type="SAM" id="Coils"/>
    </source>
</evidence>
<protein>
    <recommendedName>
        <fullName evidence="4">TIGR02646 family protein</fullName>
    </recommendedName>
</protein>